<evidence type="ECO:0000313" key="4">
    <source>
        <dbReference type="EMBL" id="AXY76518.1"/>
    </source>
</evidence>
<evidence type="ECO:0000256" key="1">
    <source>
        <dbReference type="SAM" id="SignalP"/>
    </source>
</evidence>
<name>A0A3B7MQU3_9BACT</name>
<feature type="domain" description="EcxA zinc-binding" evidence="2">
    <location>
        <begin position="400"/>
        <end position="708"/>
    </location>
</feature>
<reference evidence="4 5" key="1">
    <citation type="submission" date="2018-09" db="EMBL/GenBank/DDBJ databases">
        <title>Genome sequencing of strain 6GH32-13.</title>
        <authorList>
            <person name="Weon H.-Y."/>
            <person name="Heo J."/>
            <person name="Kwon S.-W."/>
        </authorList>
    </citation>
    <scope>NUCLEOTIDE SEQUENCE [LARGE SCALE GENOMIC DNA]</scope>
    <source>
        <strain evidence="4 5">5GH32-13</strain>
    </source>
</reference>
<dbReference type="Pfam" id="PF17148">
    <property type="entry name" value="DUF5117"/>
    <property type="match status" value="1"/>
</dbReference>
<feature type="signal peptide" evidence="1">
    <location>
        <begin position="1"/>
        <end position="18"/>
    </location>
</feature>
<dbReference type="Proteomes" id="UP000263900">
    <property type="component" value="Chromosome"/>
</dbReference>
<accession>A0A3B7MQU3</accession>
<dbReference type="OrthoDB" id="9776599at2"/>
<dbReference type="AlphaFoldDB" id="A0A3B7MQU3"/>
<feature type="chain" id="PRO_5017747868" evidence="1">
    <location>
        <begin position="19"/>
        <end position="805"/>
    </location>
</feature>
<dbReference type="RefSeq" id="WP_119052395.1">
    <property type="nucleotide sequence ID" value="NZ_CP032157.1"/>
</dbReference>
<keyword evidence="1" id="KW-0732">Signal</keyword>
<dbReference type="PANTHER" id="PTHR38478">
    <property type="entry name" value="PEPTIDASE M1A AND M12B"/>
    <property type="match status" value="1"/>
</dbReference>
<proteinExistence type="predicted"/>
<dbReference type="CDD" id="cd04276">
    <property type="entry name" value="ZnMc_MMP_like_2"/>
    <property type="match status" value="1"/>
</dbReference>
<dbReference type="PANTHER" id="PTHR38478:SF1">
    <property type="entry name" value="ZINC DEPENDENT METALLOPROTEASE DOMAIN LIPOPROTEIN"/>
    <property type="match status" value="1"/>
</dbReference>
<evidence type="ECO:0000313" key="5">
    <source>
        <dbReference type="Proteomes" id="UP000263900"/>
    </source>
</evidence>
<gene>
    <name evidence="4" type="ORF">D3H65_22065</name>
</gene>
<dbReference type="InterPro" id="IPR032534">
    <property type="entry name" value="EcxA_zinc-bd"/>
</dbReference>
<sequence>MKYTWLCCILLLSIVSTAQKLPTVEEKTNGLKKYPGFLDFYWDENAGKIWLDINKLDSEMIYVTSLPAGLGSNDVGLDRGLLDATRIVKFSKVGRKVLMIVPNYDFRAITNDVAERRAVEQSFAQSAIWGFTAEAESNGHVLVDATDFIIRDAIRVGNRLKGTRQGNYSFDKTRSAIYLPRTKNFPNNTELEATITLVNNDGETGNFVGAVTPSPDAVTLRIHHSFVQLPDNDYQPRLFDTRSGYFGVSFFNYSTPVSSPIEQYYVCRHRLKKKDPGAAISDPVKPIIYYLDNGTPEPIRSALLEGASWWNQAFEAAGYRNAFQVRLLPDSADPMDVRYNVINWVHRATRGWSYGNTVTDPRTGEIIKGHVTLGSLRVRQDYLIAQGLLAPYETGIPADDKMMKMALARLRQLSAHEVGHTIGLMHNYASSVSDRASVMDYPHPQVQLTSAGDIDLSNAYDQKIGAWDKVAVTWGYQDFPSGVDAAKSLDNILRDAAQKGLQYIADRDARAPGGLHPQAHLWDNGADAATELKAVMKIRAKALTQFGEKNIRTGQPMAMLEDVLVPVYLFHRYQAEAATKVVGGMYYTYALRGDGQTVTRPVTKAEQLKALNAVIDCLDPAFLRIPDNIVKLIPPRPAGYNTTRELFKKRTGLAFDALAPAETAADFPLSFLFNTERLNRMVQYEVQQGGLGVSEMINTLISKTWKVPRSSGMEKLIQLQTEQVLLTYLLAVSIDENASFQTKAVTLKALNELKTYIQVQQKSSKDADYTAHLAYALERIKAPEKAKPTVHKEIPPGAPIGCDIE</sequence>
<dbReference type="GO" id="GO:0008237">
    <property type="term" value="F:metallopeptidase activity"/>
    <property type="evidence" value="ECO:0007669"/>
    <property type="project" value="InterPro"/>
</dbReference>
<dbReference type="EMBL" id="CP032157">
    <property type="protein sequence ID" value="AXY76518.1"/>
    <property type="molecule type" value="Genomic_DNA"/>
</dbReference>
<keyword evidence="5" id="KW-1185">Reference proteome</keyword>
<dbReference type="InterPro" id="IPR033413">
    <property type="entry name" value="DUF5117"/>
</dbReference>
<dbReference type="Gene3D" id="3.40.390.10">
    <property type="entry name" value="Collagenase (Catalytic Domain)"/>
    <property type="match status" value="1"/>
</dbReference>
<evidence type="ECO:0000259" key="2">
    <source>
        <dbReference type="Pfam" id="PF16313"/>
    </source>
</evidence>
<dbReference type="InterPro" id="IPR034032">
    <property type="entry name" value="Zn_MMP-like_bac"/>
</dbReference>
<dbReference type="Pfam" id="PF16313">
    <property type="entry name" value="DUF4953"/>
    <property type="match status" value="1"/>
</dbReference>
<organism evidence="4 5">
    <name type="scientific">Paraflavitalea soli</name>
    <dbReference type="NCBI Taxonomy" id="2315862"/>
    <lineage>
        <taxon>Bacteria</taxon>
        <taxon>Pseudomonadati</taxon>
        <taxon>Bacteroidota</taxon>
        <taxon>Chitinophagia</taxon>
        <taxon>Chitinophagales</taxon>
        <taxon>Chitinophagaceae</taxon>
        <taxon>Paraflavitalea</taxon>
    </lineage>
</organism>
<dbReference type="SUPFAM" id="SSF55486">
    <property type="entry name" value="Metalloproteases ('zincins'), catalytic domain"/>
    <property type="match status" value="1"/>
</dbReference>
<protein>
    <submittedName>
        <fullName evidence="4">DUF5117 domain-containing protein</fullName>
    </submittedName>
</protein>
<dbReference type="InterPro" id="IPR024079">
    <property type="entry name" value="MetalloPept_cat_dom_sf"/>
</dbReference>
<dbReference type="KEGG" id="pseg:D3H65_22065"/>
<feature type="domain" description="DUF5117" evidence="3">
    <location>
        <begin position="85"/>
        <end position="274"/>
    </location>
</feature>
<evidence type="ECO:0000259" key="3">
    <source>
        <dbReference type="Pfam" id="PF17148"/>
    </source>
</evidence>